<dbReference type="NCBIfam" id="TIGR00152">
    <property type="entry name" value="dephospho-CoA kinase"/>
    <property type="match status" value="1"/>
</dbReference>
<keyword evidence="1 3" id="KW-0547">Nucleotide-binding</keyword>
<dbReference type="Gene3D" id="3.40.50.300">
    <property type="entry name" value="P-loop containing nucleotide triphosphate hydrolases"/>
    <property type="match status" value="1"/>
</dbReference>
<dbReference type="GO" id="GO:0005737">
    <property type="term" value="C:cytoplasm"/>
    <property type="evidence" value="ECO:0007669"/>
    <property type="project" value="UniProtKB-SubCell"/>
</dbReference>
<organism evidence="5 6">
    <name type="scientific">Candidatus Limadaptatus stercorigallinarum</name>
    <dbReference type="NCBI Taxonomy" id="2840845"/>
    <lineage>
        <taxon>Bacteria</taxon>
        <taxon>Bacillati</taxon>
        <taxon>Bacillota</taxon>
        <taxon>Clostridia</taxon>
        <taxon>Eubacteriales</taxon>
        <taxon>Candidatus Limadaptatus</taxon>
    </lineage>
</organism>
<comment type="similarity">
    <text evidence="3">Belongs to the CoaE family.</text>
</comment>
<keyword evidence="3" id="KW-0963">Cytoplasm</keyword>
<dbReference type="GO" id="GO:0004140">
    <property type="term" value="F:dephospho-CoA kinase activity"/>
    <property type="evidence" value="ECO:0007669"/>
    <property type="project" value="UniProtKB-UniRule"/>
</dbReference>
<evidence type="ECO:0000313" key="6">
    <source>
        <dbReference type="Proteomes" id="UP000824088"/>
    </source>
</evidence>
<evidence type="ECO:0000313" key="5">
    <source>
        <dbReference type="EMBL" id="HIU21611.1"/>
    </source>
</evidence>
<evidence type="ECO:0000256" key="3">
    <source>
        <dbReference type="HAMAP-Rule" id="MF_00376"/>
    </source>
</evidence>
<dbReference type="EMBL" id="DVMN01000093">
    <property type="protein sequence ID" value="HIU21611.1"/>
    <property type="molecule type" value="Genomic_DNA"/>
</dbReference>
<comment type="caution">
    <text evidence="5">The sequence shown here is derived from an EMBL/GenBank/DDBJ whole genome shotgun (WGS) entry which is preliminary data.</text>
</comment>
<reference evidence="5" key="1">
    <citation type="submission" date="2020-10" db="EMBL/GenBank/DDBJ databases">
        <authorList>
            <person name="Gilroy R."/>
        </authorList>
    </citation>
    <scope>NUCLEOTIDE SEQUENCE</scope>
    <source>
        <strain evidence="5">1063</strain>
    </source>
</reference>
<dbReference type="PANTHER" id="PTHR10695">
    <property type="entry name" value="DEPHOSPHO-COA KINASE-RELATED"/>
    <property type="match status" value="1"/>
</dbReference>
<comment type="pathway">
    <text evidence="3">Cofactor biosynthesis; coenzyme A biosynthesis; CoA from (R)-pantothenate: step 5/5.</text>
</comment>
<dbReference type="Pfam" id="PF01121">
    <property type="entry name" value="CoaE"/>
    <property type="match status" value="1"/>
</dbReference>
<keyword evidence="3 5" id="KW-0808">Transferase</keyword>
<comment type="subcellular location">
    <subcellularLocation>
        <location evidence="3">Cytoplasm</location>
    </subcellularLocation>
</comment>
<dbReference type="GO" id="GO:0005524">
    <property type="term" value="F:ATP binding"/>
    <property type="evidence" value="ECO:0007669"/>
    <property type="project" value="UniProtKB-UniRule"/>
</dbReference>
<keyword evidence="3 5" id="KW-0418">Kinase</keyword>
<gene>
    <name evidence="3 5" type="primary">coaE</name>
    <name evidence="5" type="ORF">IAD51_05210</name>
</gene>
<evidence type="ECO:0000256" key="4">
    <source>
        <dbReference type="NCBIfam" id="TIGR00152"/>
    </source>
</evidence>
<accession>A0A9D1HSB7</accession>
<name>A0A9D1HSB7_9FIRM</name>
<keyword evidence="2 3" id="KW-0067">ATP-binding</keyword>
<reference evidence="5" key="2">
    <citation type="journal article" date="2021" name="PeerJ">
        <title>Extensive microbial diversity within the chicken gut microbiome revealed by metagenomics and culture.</title>
        <authorList>
            <person name="Gilroy R."/>
            <person name="Ravi A."/>
            <person name="Getino M."/>
            <person name="Pursley I."/>
            <person name="Horton D.L."/>
            <person name="Alikhan N.F."/>
            <person name="Baker D."/>
            <person name="Gharbi K."/>
            <person name="Hall N."/>
            <person name="Watson M."/>
            <person name="Adriaenssens E.M."/>
            <person name="Foster-Nyarko E."/>
            <person name="Jarju S."/>
            <person name="Secka A."/>
            <person name="Antonio M."/>
            <person name="Oren A."/>
            <person name="Chaudhuri R.R."/>
            <person name="La Ragione R."/>
            <person name="Hildebrand F."/>
            <person name="Pallen M.J."/>
        </authorList>
    </citation>
    <scope>NUCLEOTIDE SEQUENCE</scope>
    <source>
        <strain evidence="5">1063</strain>
    </source>
</reference>
<dbReference type="PROSITE" id="PS51219">
    <property type="entry name" value="DPCK"/>
    <property type="match status" value="1"/>
</dbReference>
<comment type="catalytic activity">
    <reaction evidence="3">
        <text>3'-dephospho-CoA + ATP = ADP + CoA + H(+)</text>
        <dbReference type="Rhea" id="RHEA:18245"/>
        <dbReference type="ChEBI" id="CHEBI:15378"/>
        <dbReference type="ChEBI" id="CHEBI:30616"/>
        <dbReference type="ChEBI" id="CHEBI:57287"/>
        <dbReference type="ChEBI" id="CHEBI:57328"/>
        <dbReference type="ChEBI" id="CHEBI:456216"/>
        <dbReference type="EC" id="2.7.1.24"/>
    </reaction>
</comment>
<dbReference type="HAMAP" id="MF_00376">
    <property type="entry name" value="Dephospho_CoA_kinase"/>
    <property type="match status" value="1"/>
</dbReference>
<proteinExistence type="inferred from homology"/>
<dbReference type="SUPFAM" id="SSF52540">
    <property type="entry name" value="P-loop containing nucleoside triphosphate hydrolases"/>
    <property type="match status" value="1"/>
</dbReference>
<feature type="binding site" evidence="3">
    <location>
        <begin position="10"/>
        <end position="15"/>
    </location>
    <ligand>
        <name>ATP</name>
        <dbReference type="ChEBI" id="CHEBI:30616"/>
    </ligand>
</feature>
<evidence type="ECO:0000256" key="2">
    <source>
        <dbReference type="ARBA" id="ARBA00022840"/>
    </source>
</evidence>
<comment type="function">
    <text evidence="3">Catalyzes the phosphorylation of the 3'-hydroxyl group of dephosphocoenzyme A to form coenzyme A.</text>
</comment>
<dbReference type="PANTHER" id="PTHR10695:SF46">
    <property type="entry name" value="BIFUNCTIONAL COENZYME A SYNTHASE-RELATED"/>
    <property type="match status" value="1"/>
</dbReference>
<dbReference type="AlphaFoldDB" id="A0A9D1HSB7"/>
<sequence length="185" mass="20342">MNVAIIGGIGSGKSEVLKVAREMGLVCLSADEINAELLRSPEYVEKIAAQFPECVVCGVVDKPRLAALVFSDKESRLALNAIAHPEIAKKIAECDADPLVVELPLVLESGMKDMFDEIILVTAPRRERLKRLQGRGLALPRAKAIMRSQLPTFVLRRIATRTVENTGTVEELREAARNLLRILCE</sequence>
<protein>
    <recommendedName>
        <fullName evidence="3 4">Dephospho-CoA kinase</fullName>
        <ecNumber evidence="3 4">2.7.1.24</ecNumber>
    </recommendedName>
    <alternativeName>
        <fullName evidence="3">Dephosphocoenzyme A kinase</fullName>
    </alternativeName>
</protein>
<dbReference type="GO" id="GO:0015937">
    <property type="term" value="P:coenzyme A biosynthetic process"/>
    <property type="evidence" value="ECO:0007669"/>
    <property type="project" value="UniProtKB-UniRule"/>
</dbReference>
<dbReference type="EC" id="2.7.1.24" evidence="3 4"/>
<keyword evidence="3" id="KW-0173">Coenzyme A biosynthesis</keyword>
<dbReference type="InterPro" id="IPR027417">
    <property type="entry name" value="P-loop_NTPase"/>
</dbReference>
<evidence type="ECO:0000256" key="1">
    <source>
        <dbReference type="ARBA" id="ARBA00022741"/>
    </source>
</evidence>
<dbReference type="Proteomes" id="UP000824088">
    <property type="component" value="Unassembled WGS sequence"/>
</dbReference>
<dbReference type="InterPro" id="IPR001977">
    <property type="entry name" value="Depp_CoAkinase"/>
</dbReference>
<dbReference type="CDD" id="cd02022">
    <property type="entry name" value="DPCK"/>
    <property type="match status" value="1"/>
</dbReference>